<evidence type="ECO:0000313" key="1">
    <source>
        <dbReference type="EnsemblMetazoa" id="LLOJ005173-PA"/>
    </source>
</evidence>
<reference evidence="1" key="1">
    <citation type="submission" date="2020-05" db="UniProtKB">
        <authorList>
            <consortium name="EnsemblMetazoa"/>
        </authorList>
    </citation>
    <scope>IDENTIFICATION</scope>
    <source>
        <strain evidence="1">Jacobina</strain>
    </source>
</reference>
<organism evidence="1 2">
    <name type="scientific">Lutzomyia longipalpis</name>
    <name type="common">Sand fly</name>
    <dbReference type="NCBI Taxonomy" id="7200"/>
    <lineage>
        <taxon>Eukaryota</taxon>
        <taxon>Metazoa</taxon>
        <taxon>Ecdysozoa</taxon>
        <taxon>Arthropoda</taxon>
        <taxon>Hexapoda</taxon>
        <taxon>Insecta</taxon>
        <taxon>Pterygota</taxon>
        <taxon>Neoptera</taxon>
        <taxon>Endopterygota</taxon>
        <taxon>Diptera</taxon>
        <taxon>Nematocera</taxon>
        <taxon>Psychodoidea</taxon>
        <taxon>Psychodidae</taxon>
        <taxon>Lutzomyia</taxon>
        <taxon>Lutzomyia</taxon>
    </lineage>
</organism>
<name>A0A1B0CKN6_LUTLO</name>
<dbReference type="Proteomes" id="UP000092461">
    <property type="component" value="Unassembled WGS sequence"/>
</dbReference>
<dbReference type="EnsemblMetazoa" id="LLOJ005173-RA">
    <property type="protein sequence ID" value="LLOJ005173-PA"/>
    <property type="gene ID" value="LLOJ005173"/>
</dbReference>
<evidence type="ECO:0000313" key="2">
    <source>
        <dbReference type="Proteomes" id="UP000092461"/>
    </source>
</evidence>
<dbReference type="VEuPathDB" id="VectorBase:LLOJ005173"/>
<protein>
    <submittedName>
        <fullName evidence="1">Uncharacterized protein</fullName>
    </submittedName>
</protein>
<accession>A0A1B0CKN6</accession>
<keyword evidence="2" id="KW-1185">Reference proteome</keyword>
<sequence>MSLGEYNFSDELIFGSVRGRKSQIFGVSAISLCPNVPSPIEIFVLLETSGENDRSLGIIRCLAAAPERGCRILLSFATFILPQPSSCSLPLSLLWNKLIFSALPLVKLRKFSLISDANASCRSSHDDTLSVSFSNA</sequence>
<dbReference type="AlphaFoldDB" id="A0A1B0CKN6"/>
<proteinExistence type="predicted"/>
<dbReference type="EMBL" id="AJWK01016486">
    <property type="status" value="NOT_ANNOTATED_CDS"/>
    <property type="molecule type" value="Genomic_DNA"/>
</dbReference>